<dbReference type="RefSeq" id="WP_034858052.1">
    <property type="nucleotide sequence ID" value="NZ_AJQT01000102.1"/>
</dbReference>
<dbReference type="PANTHER" id="PTHR33362:SF3">
    <property type="entry name" value="SIALIC ACID TRAP TRANSPORTER PERMEASE PROTEIN SIAT"/>
    <property type="match status" value="1"/>
</dbReference>
<dbReference type="OrthoDB" id="7374726at2"/>
<evidence type="ECO:0000256" key="8">
    <source>
        <dbReference type="SAM" id="Phobius"/>
    </source>
</evidence>
<keyword evidence="2" id="KW-1003">Cell membrane</keyword>
<proteinExistence type="predicted"/>
<feature type="transmembrane region" description="Helical" evidence="8">
    <location>
        <begin position="204"/>
        <end position="228"/>
    </location>
</feature>
<dbReference type="STRING" id="716928.GCA_000261485_04524"/>
<evidence type="ECO:0000256" key="6">
    <source>
        <dbReference type="ARBA" id="ARBA00023136"/>
    </source>
</evidence>
<evidence type="ECO:0000259" key="9">
    <source>
        <dbReference type="Pfam" id="PF06808"/>
    </source>
</evidence>
<evidence type="ECO:0000256" key="3">
    <source>
        <dbReference type="ARBA" id="ARBA00022519"/>
    </source>
</evidence>
<dbReference type="PIRSF" id="PIRSF006066">
    <property type="entry name" value="HI0050"/>
    <property type="match status" value="1"/>
</dbReference>
<dbReference type="Proteomes" id="UP000217211">
    <property type="component" value="Plasmid pSJ05684b"/>
</dbReference>
<dbReference type="PANTHER" id="PTHR33362">
    <property type="entry name" value="SIALIC ACID TRAP TRANSPORTER PERMEASE PROTEIN SIAT-RELATED"/>
    <property type="match status" value="1"/>
</dbReference>
<keyword evidence="5 8" id="KW-1133">Transmembrane helix</keyword>
<comment type="subcellular location">
    <subcellularLocation>
        <location evidence="1 7">Cell inner membrane</location>
        <topology evidence="1 7">Multi-pass membrane protein</topology>
    </subcellularLocation>
</comment>
<evidence type="ECO:0000313" key="11">
    <source>
        <dbReference type="Proteomes" id="UP000217211"/>
    </source>
</evidence>
<dbReference type="GO" id="GO:0022857">
    <property type="term" value="F:transmembrane transporter activity"/>
    <property type="evidence" value="ECO:0007669"/>
    <property type="project" value="UniProtKB-UniRule"/>
</dbReference>
<keyword evidence="4 8" id="KW-0812">Transmembrane</keyword>
<protein>
    <submittedName>
        <fullName evidence="10">TRAP-type C4-dicarboxylate transport system, large permease component</fullName>
    </submittedName>
</protein>
<dbReference type="GO" id="GO:0005886">
    <property type="term" value="C:plasma membrane"/>
    <property type="evidence" value="ECO:0007669"/>
    <property type="project" value="UniProtKB-SubCell"/>
</dbReference>
<name>A0A249PJH5_9HYPH</name>
<accession>A0A249PJH5</accession>
<dbReference type="Pfam" id="PF06808">
    <property type="entry name" value="DctM"/>
    <property type="match status" value="1"/>
</dbReference>
<dbReference type="InterPro" id="IPR004681">
    <property type="entry name" value="TRAP_DctM"/>
</dbReference>
<evidence type="ECO:0000256" key="1">
    <source>
        <dbReference type="ARBA" id="ARBA00004429"/>
    </source>
</evidence>
<feature type="transmembrane region" description="Helical" evidence="8">
    <location>
        <begin position="433"/>
        <end position="460"/>
    </location>
</feature>
<feature type="transmembrane region" description="Helical" evidence="8">
    <location>
        <begin position="52"/>
        <end position="76"/>
    </location>
</feature>
<feature type="transmembrane region" description="Helical" evidence="8">
    <location>
        <begin position="96"/>
        <end position="117"/>
    </location>
</feature>
<dbReference type="EMBL" id="CP023068">
    <property type="protein sequence ID" value="ASY65892.1"/>
    <property type="molecule type" value="Genomic_DNA"/>
</dbReference>
<evidence type="ECO:0000256" key="5">
    <source>
        <dbReference type="ARBA" id="ARBA00022989"/>
    </source>
</evidence>
<feature type="transmembrane region" description="Helical" evidence="8">
    <location>
        <begin position="264"/>
        <end position="294"/>
    </location>
</feature>
<feature type="transmembrane region" description="Helical" evidence="8">
    <location>
        <begin position="129"/>
        <end position="148"/>
    </location>
</feature>
<keyword evidence="3 7" id="KW-0997">Cell inner membrane</keyword>
<dbReference type="KEGG" id="esj:SJ05684_b49100"/>
<keyword evidence="10" id="KW-0614">Plasmid</keyword>
<keyword evidence="7" id="KW-0813">Transport</keyword>
<feature type="domain" description="TRAP C4-dicarboxylate transport system permease DctM subunit" evidence="9">
    <location>
        <begin position="5"/>
        <end position="455"/>
    </location>
</feature>
<geneLocation type="plasmid" evidence="11">
    <name>psj05684b</name>
</geneLocation>
<feature type="transmembrane region" description="Helical" evidence="8">
    <location>
        <begin position="234"/>
        <end position="252"/>
    </location>
</feature>
<feature type="transmembrane region" description="Helical" evidence="8">
    <location>
        <begin position="314"/>
        <end position="332"/>
    </location>
</feature>
<feature type="transmembrane region" description="Helical" evidence="8">
    <location>
        <begin position="353"/>
        <end position="384"/>
    </location>
</feature>
<dbReference type="eggNOG" id="COG1593">
    <property type="taxonomic scope" value="Bacteria"/>
</dbReference>
<dbReference type="AlphaFoldDB" id="A0A249PJH5"/>
<feature type="transmembrane region" description="Helical" evidence="8">
    <location>
        <begin position="396"/>
        <end position="421"/>
    </location>
</feature>
<comment type="function">
    <text evidence="7">Part of the tripartite ATP-independent periplasmic (TRAP) transport system.</text>
</comment>
<evidence type="ECO:0000313" key="10">
    <source>
        <dbReference type="EMBL" id="ASY65892.1"/>
    </source>
</evidence>
<keyword evidence="6 8" id="KW-0472">Membrane</keyword>
<evidence type="ECO:0000256" key="4">
    <source>
        <dbReference type="ARBA" id="ARBA00022692"/>
    </source>
</evidence>
<feature type="transmembrane region" description="Helical" evidence="8">
    <location>
        <begin position="6"/>
        <end position="32"/>
    </location>
</feature>
<evidence type="ECO:0000256" key="2">
    <source>
        <dbReference type="ARBA" id="ARBA00022475"/>
    </source>
</evidence>
<sequence>MLLLVGSFLVLMVIGVPVAISMAVASVLYLVFYNVAPDIIAAQRMIAGVESFPLLAVPFFILAGNLMNSAGVTGRIYSFAVALVGWMKGGLAQVNIIGSVIFSGMSGTALADAAGIGTIEIKAMKDHGYPVEAAVGVTAASATLGPIFPPSLPFVIYGMMANVSIGALFMAGIVPGVVMTALMMLTVAILAYRRGWGSDTPFEIKRLLSASLEVVVVLSVPLVIYLLMSAGLSMNVAVGLTLVALLALDWYFDFSAVMALMTPVILIGGMTMGWFTPTEAAVAAVLWSLFLGLVRYRSMTMSMLARATFDTIETTASVLFIVTAASIFAWLLTVSQAAQLLSGAILTITDNKWVFLILVNLLMLFVGCFLDTIAAITILVPILLPLVTQFGIDPVHFGLIMTLNLMIGLLHPPLGMVLFVLSRVAKLSVERTTMAILPWLLPLFIALLLITFVPAVTLWLPGMVGLVR</sequence>
<feature type="transmembrane region" description="Helical" evidence="8">
    <location>
        <begin position="168"/>
        <end position="192"/>
    </location>
</feature>
<evidence type="ECO:0000256" key="7">
    <source>
        <dbReference type="RuleBase" id="RU369079"/>
    </source>
</evidence>
<gene>
    <name evidence="10" type="ORF">SJ05684_b49100</name>
</gene>
<organism evidence="10 11">
    <name type="scientific">Sinorhizobium sojae CCBAU 05684</name>
    <dbReference type="NCBI Taxonomy" id="716928"/>
    <lineage>
        <taxon>Bacteria</taxon>
        <taxon>Pseudomonadati</taxon>
        <taxon>Pseudomonadota</taxon>
        <taxon>Alphaproteobacteria</taxon>
        <taxon>Hyphomicrobiales</taxon>
        <taxon>Rhizobiaceae</taxon>
        <taxon>Sinorhizobium/Ensifer group</taxon>
        <taxon>Sinorhizobium</taxon>
    </lineage>
</organism>
<dbReference type="InterPro" id="IPR010656">
    <property type="entry name" value="DctM"/>
</dbReference>
<reference evidence="10 11" key="1">
    <citation type="submission" date="2017-08" db="EMBL/GenBank/DDBJ databases">
        <title>Multipartite genome sequences of Sinorhizobium species nodulating soybeans.</title>
        <authorList>
            <person name="Tian C.F."/>
        </authorList>
    </citation>
    <scope>NUCLEOTIDE SEQUENCE [LARGE SCALE GENOMIC DNA]</scope>
    <source>
        <strain evidence="10 11">CCBAU 05684</strain>
        <plasmid evidence="11">psj05684b</plasmid>
    </source>
</reference>
<keyword evidence="11" id="KW-1185">Reference proteome</keyword>